<dbReference type="Pfam" id="PF00392">
    <property type="entry name" value="GntR"/>
    <property type="match status" value="1"/>
</dbReference>
<organism evidence="5 6">
    <name type="scientific">Pseudothermotoga hypogea DSM 11164 = NBRC 106472</name>
    <dbReference type="NCBI Taxonomy" id="1123384"/>
    <lineage>
        <taxon>Bacteria</taxon>
        <taxon>Thermotogati</taxon>
        <taxon>Thermotogota</taxon>
        <taxon>Thermotogae</taxon>
        <taxon>Thermotogales</taxon>
        <taxon>Thermotogaceae</taxon>
        <taxon>Pseudothermotoga</taxon>
    </lineage>
</organism>
<dbReference type="SUPFAM" id="SSF46785">
    <property type="entry name" value="Winged helix' DNA-binding domain"/>
    <property type="match status" value="1"/>
</dbReference>
<dbReference type="KEGG" id="phy:AJ81_01540"/>
<dbReference type="EMBL" id="CP007141">
    <property type="protein sequence ID" value="AJC73098.1"/>
    <property type="molecule type" value="Genomic_DNA"/>
</dbReference>
<evidence type="ECO:0000313" key="6">
    <source>
        <dbReference type="Proteomes" id="UP000077469"/>
    </source>
</evidence>
<accession>A0A0X1KP66</accession>
<dbReference type="GO" id="GO:0003700">
    <property type="term" value="F:DNA-binding transcription factor activity"/>
    <property type="evidence" value="ECO:0007669"/>
    <property type="project" value="InterPro"/>
</dbReference>
<dbReference type="InterPro" id="IPR036390">
    <property type="entry name" value="WH_DNA-bd_sf"/>
</dbReference>
<dbReference type="RefSeq" id="WP_031503443.1">
    <property type="nucleotide sequence ID" value="NC_022795.1"/>
</dbReference>
<evidence type="ECO:0000256" key="1">
    <source>
        <dbReference type="ARBA" id="ARBA00023015"/>
    </source>
</evidence>
<sequence length="133" mass="15227">MWFKIDFTSHVPVYKQIKEKLKLLILTGELKPGDFVPSIRTLADDLKVNVNTVARAYRELAMEGVLEPVRGEGYLVRQLNGEGFIRSNIENFIDAVERCKEVGIGIERLMSLLKEIYGRRDDGSEREELGEEL</sequence>
<dbReference type="Gene3D" id="1.10.10.10">
    <property type="entry name" value="Winged helix-like DNA-binding domain superfamily/Winged helix DNA-binding domain"/>
    <property type="match status" value="1"/>
</dbReference>
<keyword evidence="3" id="KW-0804">Transcription</keyword>
<gene>
    <name evidence="5" type="ORF">AJ81_01540</name>
</gene>
<dbReference type="PATRIC" id="fig|1123384.7.peg.308"/>
<evidence type="ECO:0000256" key="2">
    <source>
        <dbReference type="ARBA" id="ARBA00023125"/>
    </source>
</evidence>
<keyword evidence="6" id="KW-1185">Reference proteome</keyword>
<dbReference type="PaxDb" id="1123384-AJ81_01540"/>
<evidence type="ECO:0000313" key="5">
    <source>
        <dbReference type="EMBL" id="AJC73098.1"/>
    </source>
</evidence>
<dbReference type="PANTHER" id="PTHR38445">
    <property type="entry name" value="HTH-TYPE TRANSCRIPTIONAL REPRESSOR YTRA"/>
    <property type="match status" value="1"/>
</dbReference>
<name>A0A0X1KP66_9THEM</name>
<keyword evidence="1" id="KW-0805">Transcription regulation</keyword>
<dbReference type="SMART" id="SM00345">
    <property type="entry name" value="HTH_GNTR"/>
    <property type="match status" value="1"/>
</dbReference>
<proteinExistence type="predicted"/>
<evidence type="ECO:0000256" key="3">
    <source>
        <dbReference type="ARBA" id="ARBA00023163"/>
    </source>
</evidence>
<dbReference type="GO" id="GO:0003677">
    <property type="term" value="F:DNA binding"/>
    <property type="evidence" value="ECO:0007669"/>
    <property type="project" value="UniProtKB-KW"/>
</dbReference>
<protein>
    <submittedName>
        <fullName evidence="5">GntR family transcriptional regulator</fullName>
    </submittedName>
</protein>
<dbReference type="PANTHER" id="PTHR38445:SF7">
    <property type="entry name" value="GNTR-FAMILY TRANSCRIPTIONAL REGULATOR"/>
    <property type="match status" value="1"/>
</dbReference>
<dbReference type="InterPro" id="IPR000524">
    <property type="entry name" value="Tscrpt_reg_HTH_GntR"/>
</dbReference>
<dbReference type="OrthoDB" id="9801546at2"/>
<dbReference type="Proteomes" id="UP000077469">
    <property type="component" value="Chromosome"/>
</dbReference>
<dbReference type="InterPro" id="IPR036388">
    <property type="entry name" value="WH-like_DNA-bd_sf"/>
</dbReference>
<feature type="domain" description="HTH gntR-type" evidence="4">
    <location>
        <begin position="11"/>
        <end position="79"/>
    </location>
</feature>
<dbReference type="CDD" id="cd07377">
    <property type="entry name" value="WHTH_GntR"/>
    <property type="match status" value="1"/>
</dbReference>
<evidence type="ECO:0000259" key="4">
    <source>
        <dbReference type="PROSITE" id="PS50949"/>
    </source>
</evidence>
<keyword evidence="2" id="KW-0238">DNA-binding</keyword>
<dbReference type="AlphaFoldDB" id="A0A0X1KP66"/>
<dbReference type="STRING" id="1123384.AJ81_01540"/>
<reference evidence="5 6" key="1">
    <citation type="submission" date="2014-01" db="EMBL/GenBank/DDBJ databases">
        <title>Genome sequencing of Thermotog hypogea.</title>
        <authorList>
            <person name="Zhang X."/>
            <person name="Alvare G."/>
            <person name="Fristensky B."/>
            <person name="Chen L."/>
            <person name="Suen T."/>
            <person name="Chen Q."/>
            <person name="Ma K."/>
        </authorList>
    </citation>
    <scope>NUCLEOTIDE SEQUENCE [LARGE SCALE GENOMIC DNA]</scope>
    <source>
        <strain evidence="5 6">DSM 11164</strain>
    </source>
</reference>
<dbReference type="PROSITE" id="PS50949">
    <property type="entry name" value="HTH_GNTR"/>
    <property type="match status" value="1"/>
</dbReference>